<organism evidence="2 3">
    <name type="scientific">Candidatus Kerfeldbacteria bacterium CG15_BIG_FIL_POST_REV_8_21_14_020_45_12</name>
    <dbReference type="NCBI Taxonomy" id="2014247"/>
    <lineage>
        <taxon>Bacteria</taxon>
        <taxon>Candidatus Kerfeldiibacteriota</taxon>
    </lineage>
</organism>
<protein>
    <recommendedName>
        <fullName evidence="1">Lipocalin-like domain-containing protein</fullName>
    </recommendedName>
</protein>
<evidence type="ECO:0000313" key="2">
    <source>
        <dbReference type="EMBL" id="PIW37242.1"/>
    </source>
</evidence>
<name>A0A2M7H4T9_9BACT</name>
<sequence>MSLINSPLIGTWKLIQCQGVSKEGEVCFPYGDNPYGQLIYTAKGTMSVLFSDTSRQNFVSEDLEATTDNEKLKAYETLDAYCGKYTVVESDEIVIHHIKAGRVPNWTGLDRSRSFKIIGDQLTLKTEYFPMRGSEWIVEVVWQRVL</sequence>
<proteinExistence type="predicted"/>
<dbReference type="Proteomes" id="UP000230292">
    <property type="component" value="Unassembled WGS sequence"/>
</dbReference>
<dbReference type="InterPro" id="IPR024311">
    <property type="entry name" value="Lipocalin-like"/>
</dbReference>
<dbReference type="EMBL" id="PFGC01000015">
    <property type="protein sequence ID" value="PIW37242.1"/>
    <property type="molecule type" value="Genomic_DNA"/>
</dbReference>
<feature type="domain" description="Lipocalin-like" evidence="1">
    <location>
        <begin position="9"/>
        <end position="145"/>
    </location>
</feature>
<comment type="caution">
    <text evidence="2">The sequence shown here is derived from an EMBL/GenBank/DDBJ whole genome shotgun (WGS) entry which is preliminary data.</text>
</comment>
<dbReference type="AlphaFoldDB" id="A0A2M7H4T9"/>
<reference evidence="2 3" key="1">
    <citation type="submission" date="2017-09" db="EMBL/GenBank/DDBJ databases">
        <title>Depth-based differentiation of microbial function through sediment-hosted aquifers and enrichment of novel symbionts in the deep terrestrial subsurface.</title>
        <authorList>
            <person name="Probst A.J."/>
            <person name="Ladd B."/>
            <person name="Jarett J.K."/>
            <person name="Geller-Mcgrath D.E."/>
            <person name="Sieber C.M."/>
            <person name="Emerson J.B."/>
            <person name="Anantharaman K."/>
            <person name="Thomas B.C."/>
            <person name="Malmstrom R."/>
            <person name="Stieglmeier M."/>
            <person name="Klingl A."/>
            <person name="Woyke T."/>
            <person name="Ryan C.M."/>
            <person name="Banfield J.F."/>
        </authorList>
    </citation>
    <scope>NUCLEOTIDE SEQUENCE [LARGE SCALE GENOMIC DNA]</scope>
    <source>
        <strain evidence="2">CG15_BIG_FIL_POST_REV_8_21_14_020_45_12</strain>
    </source>
</reference>
<evidence type="ECO:0000259" key="1">
    <source>
        <dbReference type="Pfam" id="PF13924"/>
    </source>
</evidence>
<gene>
    <name evidence="2" type="ORF">COW24_01250</name>
</gene>
<evidence type="ECO:0000313" key="3">
    <source>
        <dbReference type="Proteomes" id="UP000230292"/>
    </source>
</evidence>
<dbReference type="Pfam" id="PF13924">
    <property type="entry name" value="Lipocalin_5"/>
    <property type="match status" value="1"/>
</dbReference>
<accession>A0A2M7H4T9</accession>